<dbReference type="OrthoDB" id="3784at2759"/>
<keyword evidence="6 14" id="KW-0808">Transferase</keyword>
<dbReference type="Pfam" id="PF00535">
    <property type="entry name" value="Glycos_transf_2"/>
    <property type="match status" value="1"/>
</dbReference>
<comment type="pathway">
    <text evidence="2">Protein modification; protein glycosylation.</text>
</comment>
<reference evidence="14 15" key="1">
    <citation type="journal article" date="2017" name="Nature">
        <title>The Apostasia genome and the evolution of orchids.</title>
        <authorList>
            <person name="Zhang G.Q."/>
            <person name="Liu K.W."/>
            <person name="Li Z."/>
            <person name="Lohaus R."/>
            <person name="Hsiao Y.Y."/>
            <person name="Niu S.C."/>
            <person name="Wang J.Y."/>
            <person name="Lin Y.C."/>
            <person name="Xu Q."/>
            <person name="Chen L.J."/>
            <person name="Yoshida K."/>
            <person name="Fujiwara S."/>
            <person name="Wang Z.W."/>
            <person name="Zhang Y.Q."/>
            <person name="Mitsuda N."/>
            <person name="Wang M."/>
            <person name="Liu G.H."/>
            <person name="Pecoraro L."/>
            <person name="Huang H.X."/>
            <person name="Xiao X.J."/>
            <person name="Lin M."/>
            <person name="Wu X.Y."/>
            <person name="Wu W.L."/>
            <person name="Chen Y.Y."/>
            <person name="Chang S.B."/>
            <person name="Sakamoto S."/>
            <person name="Ohme-Takagi M."/>
            <person name="Yagi M."/>
            <person name="Zeng S.J."/>
            <person name="Shen C.Y."/>
            <person name="Yeh C.M."/>
            <person name="Luo Y.B."/>
            <person name="Tsai W.C."/>
            <person name="Van de Peer Y."/>
            <person name="Liu Z.J."/>
        </authorList>
    </citation>
    <scope>NUCLEOTIDE SEQUENCE [LARGE SCALE GENOMIC DNA]</scope>
    <source>
        <strain evidence="15">cv. Shenzhen</strain>
        <tissue evidence="14">Stem</tissue>
    </source>
</reference>
<keyword evidence="11" id="KW-0472">Membrane</keyword>
<dbReference type="EMBL" id="KZ451911">
    <property type="protein sequence ID" value="PKA63148.1"/>
    <property type="molecule type" value="Genomic_DNA"/>
</dbReference>
<dbReference type="CDD" id="cd04188">
    <property type="entry name" value="DPG_synthase"/>
    <property type="match status" value="1"/>
</dbReference>
<dbReference type="FunFam" id="3.90.550.10:FF:000115">
    <property type="entry name" value="Dolichyl-phosphate beta-glucosyltransferase isoform A"/>
    <property type="match status" value="1"/>
</dbReference>
<evidence type="ECO:0000256" key="5">
    <source>
        <dbReference type="ARBA" id="ARBA00022676"/>
    </source>
</evidence>
<evidence type="ECO:0000256" key="4">
    <source>
        <dbReference type="ARBA" id="ARBA00012583"/>
    </source>
</evidence>
<proteinExistence type="inferred from homology"/>
<dbReference type="PANTHER" id="PTHR10859">
    <property type="entry name" value="GLYCOSYL TRANSFERASE"/>
    <property type="match status" value="1"/>
</dbReference>
<evidence type="ECO:0000313" key="15">
    <source>
        <dbReference type="Proteomes" id="UP000236161"/>
    </source>
</evidence>
<dbReference type="GO" id="GO:0006487">
    <property type="term" value="P:protein N-linked glycosylation"/>
    <property type="evidence" value="ECO:0007669"/>
    <property type="project" value="TreeGrafter"/>
</dbReference>
<dbReference type="AlphaFoldDB" id="A0A2I0B5R9"/>
<dbReference type="PANTHER" id="PTHR10859:SF91">
    <property type="entry name" value="DOLICHYL-PHOSPHATE BETA-GLUCOSYLTRANSFERASE"/>
    <property type="match status" value="1"/>
</dbReference>
<evidence type="ECO:0000256" key="8">
    <source>
        <dbReference type="ARBA" id="ARBA00022824"/>
    </source>
</evidence>
<dbReference type="SUPFAM" id="SSF53448">
    <property type="entry name" value="Nucleotide-diphospho-sugar transferases"/>
    <property type="match status" value="1"/>
</dbReference>
<comment type="subcellular location">
    <subcellularLocation>
        <location evidence="1">Endoplasmic reticulum membrane</location>
        <topology evidence="1">Single-pass membrane protein</topology>
    </subcellularLocation>
</comment>
<evidence type="ECO:0000256" key="10">
    <source>
        <dbReference type="ARBA" id="ARBA00022989"/>
    </source>
</evidence>
<evidence type="ECO:0000256" key="11">
    <source>
        <dbReference type="ARBA" id="ARBA00023136"/>
    </source>
</evidence>
<dbReference type="GO" id="GO:0005789">
    <property type="term" value="C:endoplasmic reticulum membrane"/>
    <property type="evidence" value="ECO:0007669"/>
    <property type="project" value="UniProtKB-SubCell"/>
</dbReference>
<evidence type="ECO:0000256" key="2">
    <source>
        <dbReference type="ARBA" id="ARBA00004922"/>
    </source>
</evidence>
<keyword evidence="15" id="KW-1185">Reference proteome</keyword>
<dbReference type="STRING" id="1088818.A0A2I0B5R9"/>
<evidence type="ECO:0000256" key="3">
    <source>
        <dbReference type="ARBA" id="ARBA00006739"/>
    </source>
</evidence>
<dbReference type="InterPro" id="IPR001173">
    <property type="entry name" value="Glyco_trans_2-like"/>
</dbReference>
<dbReference type="GO" id="GO:0004581">
    <property type="term" value="F:dolichyl-phosphate beta-glucosyltransferase activity"/>
    <property type="evidence" value="ECO:0007669"/>
    <property type="project" value="UniProtKB-EC"/>
</dbReference>
<name>A0A2I0B5R9_9ASPA</name>
<dbReference type="EC" id="2.4.1.117" evidence="4"/>
<evidence type="ECO:0000256" key="1">
    <source>
        <dbReference type="ARBA" id="ARBA00004389"/>
    </source>
</evidence>
<keyword evidence="10" id="KW-1133">Transmembrane helix</keyword>
<keyword evidence="5 14" id="KW-0328">Glycosyltransferase</keyword>
<evidence type="ECO:0000256" key="6">
    <source>
        <dbReference type="ARBA" id="ARBA00022679"/>
    </source>
</evidence>
<organism evidence="14 15">
    <name type="scientific">Apostasia shenzhenica</name>
    <dbReference type="NCBI Taxonomy" id="1088818"/>
    <lineage>
        <taxon>Eukaryota</taxon>
        <taxon>Viridiplantae</taxon>
        <taxon>Streptophyta</taxon>
        <taxon>Embryophyta</taxon>
        <taxon>Tracheophyta</taxon>
        <taxon>Spermatophyta</taxon>
        <taxon>Magnoliopsida</taxon>
        <taxon>Liliopsida</taxon>
        <taxon>Asparagales</taxon>
        <taxon>Orchidaceae</taxon>
        <taxon>Apostasioideae</taxon>
        <taxon>Apostasia</taxon>
    </lineage>
</organism>
<evidence type="ECO:0000259" key="13">
    <source>
        <dbReference type="Pfam" id="PF00535"/>
    </source>
</evidence>
<accession>A0A2I0B5R9</accession>
<comment type="catalytic activity">
    <reaction evidence="12">
        <text>a di-trans,poly-cis-dolichyl phosphate + UDP-alpha-D-glucose = a di-trans,poly-cis-dolichyl beta-D-glucosyl phosphate + UDP</text>
        <dbReference type="Rhea" id="RHEA:15401"/>
        <dbReference type="Rhea" id="RHEA-COMP:19498"/>
        <dbReference type="Rhea" id="RHEA-COMP:19502"/>
        <dbReference type="ChEBI" id="CHEBI:57525"/>
        <dbReference type="ChEBI" id="CHEBI:57683"/>
        <dbReference type="ChEBI" id="CHEBI:58223"/>
        <dbReference type="ChEBI" id="CHEBI:58885"/>
        <dbReference type="EC" id="2.4.1.117"/>
    </reaction>
    <physiologicalReaction direction="left-to-right" evidence="12">
        <dbReference type="Rhea" id="RHEA:15402"/>
    </physiologicalReaction>
</comment>
<dbReference type="Proteomes" id="UP000236161">
    <property type="component" value="Unassembled WGS sequence"/>
</dbReference>
<evidence type="ECO:0000256" key="7">
    <source>
        <dbReference type="ARBA" id="ARBA00022692"/>
    </source>
</evidence>
<gene>
    <name evidence="14" type="ORF">AXF42_Ash007944</name>
</gene>
<keyword evidence="7" id="KW-0812">Transmembrane</keyword>
<keyword evidence="8" id="KW-0256">Endoplasmic reticulum</keyword>
<evidence type="ECO:0000256" key="9">
    <source>
        <dbReference type="ARBA" id="ARBA00022968"/>
    </source>
</evidence>
<evidence type="ECO:0000256" key="12">
    <source>
        <dbReference type="ARBA" id="ARBA00045097"/>
    </source>
</evidence>
<dbReference type="InterPro" id="IPR029044">
    <property type="entry name" value="Nucleotide-diphossugar_trans"/>
</dbReference>
<feature type="domain" description="Glycosyltransferase 2-like" evidence="13">
    <location>
        <begin position="90"/>
        <end position="212"/>
    </location>
</feature>
<keyword evidence="9" id="KW-0735">Signal-anchor</keyword>
<comment type="similarity">
    <text evidence="3">Belongs to the glycosyltransferase 2 family.</text>
</comment>
<dbReference type="Gene3D" id="3.90.550.10">
    <property type="entry name" value="Spore Coat Polysaccharide Biosynthesis Protein SpsA, Chain A"/>
    <property type="match status" value="1"/>
</dbReference>
<sequence>MIAIGSDGRRNLEPRNGRAKRRASALTLGSDRALVLILSIAAFFLEHVRKMGCKHSLERTATSDAFFEDPNSLKKVPCPSICDNSEKYLSLIIPAFNEEHRLPGALVEMMSYLHQRAVEDKCFTYEVLIVDDGSTDRTTKVAFDYVKKYKVDNVRVLLLGRNHGKGEAIRKGMLHSRGELLLMVDADGATKITDLEKLESEIHALADKYRGNNALTDSCANFMNKPLDAEVVVFGSRAHLEKQAIATRKWYRNFLMKGFHVVVLLTAGPGIRDTQCGFKMFTRAAAQKLFTNLRLKRWCFDVELVYLCKHLNIPMSEVSVNWAEIPGSKVRLTSILHMLFELILIRLGYGLGIWKIYT</sequence>
<protein>
    <recommendedName>
        <fullName evidence="4">dolichyl-phosphate beta-glucosyltransferase</fullName>
        <ecNumber evidence="4">2.4.1.117</ecNumber>
    </recommendedName>
</protein>
<dbReference type="InterPro" id="IPR035518">
    <property type="entry name" value="DPG_synthase"/>
</dbReference>
<evidence type="ECO:0000313" key="14">
    <source>
        <dbReference type="EMBL" id="PKA63148.1"/>
    </source>
</evidence>